<dbReference type="EMBL" id="JAGTJQ010000013">
    <property type="protein sequence ID" value="KAH7014088.1"/>
    <property type="molecule type" value="Genomic_DNA"/>
</dbReference>
<dbReference type="Proteomes" id="UP000756346">
    <property type="component" value="Unassembled WGS sequence"/>
</dbReference>
<comment type="caution">
    <text evidence="3">The sequence shown here is derived from an EMBL/GenBank/DDBJ whole genome shotgun (WGS) entry which is preliminary data.</text>
</comment>
<keyword evidence="4" id="KW-1185">Reference proteome</keyword>
<dbReference type="Gene3D" id="3.10.110.10">
    <property type="entry name" value="Ubiquitin Conjugating Enzyme"/>
    <property type="match status" value="1"/>
</dbReference>
<name>A0A9P9BI63_9PEZI</name>
<dbReference type="SUPFAM" id="SSF54495">
    <property type="entry name" value="UBC-like"/>
    <property type="match status" value="1"/>
</dbReference>
<sequence>MEAKVLKRIYKEIEDVNDDFFNLRTVVKPDPGDDVTRFPFIMLPNDGAMAHLPLVGALYIPETYPTSPPIVHLYTRTGRYNVDVYHHNATGNNRGLSSLCFNILRAESPGGYGSGTWTQACTLSALFATLMSAIVSLYVPQEGGGRRAEFVSIEGLRRVKEQVRKSFEEHKKTLPPVPQIPLVAATRVPAEELAFPAEIATGVYAGRGQQYGNMGSPGHDQKVTAGPIYLQTGDPKAVYTFAVDLCDLHENVVFSIVLSNCLNDLTGRKSDTILVRNGVTATAARKCADKPTQWFYHGKPMNDGNMRLHVTIGQDQMTMAYYSEDGRRCVFGDCPVSWLTAKELGDVRGVPFWVHIFTSNKSETPAKIYTLDTGGYGYIFRDAEDREFEFVDGADEEVPPKRKEVQQDDDKVDAGNPKTDKGSVDVDSLLAMFRAADVSSKPAK</sequence>
<dbReference type="OrthoDB" id="4331421at2759"/>
<dbReference type="GeneID" id="70185278"/>
<feature type="domain" description="UBC core" evidence="2">
    <location>
        <begin position="4"/>
        <end position="176"/>
    </location>
</feature>
<reference evidence="3" key="1">
    <citation type="journal article" date="2021" name="Nat. Commun.">
        <title>Genetic determinants of endophytism in the Arabidopsis root mycobiome.</title>
        <authorList>
            <person name="Mesny F."/>
            <person name="Miyauchi S."/>
            <person name="Thiergart T."/>
            <person name="Pickel B."/>
            <person name="Atanasova L."/>
            <person name="Karlsson M."/>
            <person name="Huettel B."/>
            <person name="Barry K.W."/>
            <person name="Haridas S."/>
            <person name="Chen C."/>
            <person name="Bauer D."/>
            <person name="Andreopoulos W."/>
            <person name="Pangilinan J."/>
            <person name="LaButti K."/>
            <person name="Riley R."/>
            <person name="Lipzen A."/>
            <person name="Clum A."/>
            <person name="Drula E."/>
            <person name="Henrissat B."/>
            <person name="Kohler A."/>
            <person name="Grigoriev I.V."/>
            <person name="Martin F.M."/>
            <person name="Hacquard S."/>
        </authorList>
    </citation>
    <scope>NUCLEOTIDE SEQUENCE</scope>
    <source>
        <strain evidence="3">MPI-CAGE-CH-0230</strain>
    </source>
</reference>
<dbReference type="RefSeq" id="XP_046005055.1">
    <property type="nucleotide sequence ID" value="XM_046155732.1"/>
</dbReference>
<evidence type="ECO:0000256" key="1">
    <source>
        <dbReference type="SAM" id="MobiDB-lite"/>
    </source>
</evidence>
<evidence type="ECO:0000259" key="2">
    <source>
        <dbReference type="PROSITE" id="PS50127"/>
    </source>
</evidence>
<dbReference type="PROSITE" id="PS50127">
    <property type="entry name" value="UBC_2"/>
    <property type="match status" value="1"/>
</dbReference>
<gene>
    <name evidence="3" type="ORF">B0I36DRAFT_338247</name>
</gene>
<protein>
    <recommendedName>
        <fullName evidence="2">UBC core domain-containing protein</fullName>
    </recommendedName>
</protein>
<proteinExistence type="predicted"/>
<feature type="region of interest" description="Disordered" evidence="1">
    <location>
        <begin position="394"/>
        <end position="425"/>
    </location>
</feature>
<dbReference type="InterPro" id="IPR016135">
    <property type="entry name" value="UBQ-conjugating_enzyme/RWD"/>
</dbReference>
<dbReference type="AlphaFoldDB" id="A0A9P9BI63"/>
<evidence type="ECO:0000313" key="3">
    <source>
        <dbReference type="EMBL" id="KAH7014088.1"/>
    </source>
</evidence>
<organism evidence="3 4">
    <name type="scientific">Microdochium trichocladiopsis</name>
    <dbReference type="NCBI Taxonomy" id="1682393"/>
    <lineage>
        <taxon>Eukaryota</taxon>
        <taxon>Fungi</taxon>
        <taxon>Dikarya</taxon>
        <taxon>Ascomycota</taxon>
        <taxon>Pezizomycotina</taxon>
        <taxon>Sordariomycetes</taxon>
        <taxon>Xylariomycetidae</taxon>
        <taxon>Xylariales</taxon>
        <taxon>Microdochiaceae</taxon>
        <taxon>Microdochium</taxon>
    </lineage>
</organism>
<evidence type="ECO:0000313" key="4">
    <source>
        <dbReference type="Proteomes" id="UP000756346"/>
    </source>
</evidence>
<dbReference type="InterPro" id="IPR000608">
    <property type="entry name" value="UBC"/>
</dbReference>
<feature type="compositionally biased region" description="Basic and acidic residues" evidence="1">
    <location>
        <begin position="398"/>
        <end position="424"/>
    </location>
</feature>
<accession>A0A9P9BI63</accession>